<dbReference type="InterPro" id="IPR036542">
    <property type="entry name" value="PTS_IIA_lac/cel_sf"/>
</dbReference>
<evidence type="ECO:0000313" key="18">
    <source>
        <dbReference type="Proteomes" id="UP000191171"/>
    </source>
</evidence>
<sequence length="110" mass="12627">MEEEKMNKEELQMLGFEIVAYSGDARSTLLKLLKEVRQGNFEHVDSALKEADENLTLAHNSQTKILAEEASGKEMEMGFIFIHGQDHLMTTLLLRDLIQDFIVLYRQNQG</sequence>
<organism evidence="17 18">
    <name type="scientific">Enterococcus faecium</name>
    <name type="common">Streptococcus faecium</name>
    <dbReference type="NCBI Taxonomy" id="1352"/>
    <lineage>
        <taxon>Bacteria</taxon>
        <taxon>Bacillati</taxon>
        <taxon>Bacillota</taxon>
        <taxon>Bacilli</taxon>
        <taxon>Lactobacillales</taxon>
        <taxon>Enterococcaceae</taxon>
        <taxon>Enterococcus</taxon>
    </lineage>
</organism>
<name>A0A1S8IRW9_ENTFC</name>
<evidence type="ECO:0000256" key="2">
    <source>
        <dbReference type="ARBA" id="ARBA00011233"/>
    </source>
</evidence>
<comment type="subunit">
    <text evidence="2">Homotrimer.</text>
</comment>
<dbReference type="Pfam" id="PF02255">
    <property type="entry name" value="PTS_IIA"/>
    <property type="match status" value="1"/>
</dbReference>
<evidence type="ECO:0000256" key="6">
    <source>
        <dbReference type="ARBA" id="ARBA00022553"/>
    </source>
</evidence>
<dbReference type="SUPFAM" id="SSF46973">
    <property type="entry name" value="Enzyme IIa from lactose specific PTS, IIa-lac"/>
    <property type="match status" value="1"/>
</dbReference>
<evidence type="ECO:0000256" key="1">
    <source>
        <dbReference type="ARBA" id="ARBA00004496"/>
    </source>
</evidence>
<comment type="cofactor">
    <cofactor evidence="16">
        <name>Mg(2+)</name>
        <dbReference type="ChEBI" id="CHEBI:18420"/>
    </cofactor>
    <text evidence="16">Binds 1 Mg(2+) ion per trimer.</text>
</comment>
<evidence type="ECO:0000256" key="15">
    <source>
        <dbReference type="PIRSR" id="PIRSR000699-1"/>
    </source>
</evidence>
<keyword evidence="9" id="KW-0598">Phosphotransferase system</keyword>
<dbReference type="AlphaFoldDB" id="A0A1S8IRW9"/>
<proteinExistence type="predicted"/>
<comment type="caution">
    <text evidence="17">The sequence shown here is derived from an EMBL/GenBank/DDBJ whole genome shotgun (WGS) entry which is preliminary data.</text>
</comment>
<evidence type="ECO:0000313" key="17">
    <source>
        <dbReference type="EMBL" id="OOL82735.1"/>
    </source>
</evidence>
<dbReference type="GO" id="GO:0009401">
    <property type="term" value="P:phosphoenolpyruvate-dependent sugar phosphotransferase system"/>
    <property type="evidence" value="ECO:0007669"/>
    <property type="project" value="UniProtKB-KW"/>
</dbReference>
<dbReference type="GO" id="GO:0046872">
    <property type="term" value="F:metal ion binding"/>
    <property type="evidence" value="ECO:0007669"/>
    <property type="project" value="UniProtKB-KW"/>
</dbReference>
<evidence type="ECO:0000256" key="11">
    <source>
        <dbReference type="ARBA" id="ARBA00022842"/>
    </source>
</evidence>
<keyword evidence="8" id="KW-0808">Transferase</keyword>
<dbReference type="PANTHER" id="PTHR34382:SF9">
    <property type="entry name" value="PHOSPHOTRANSFERASE SYSTEM SUGAR-SPECIFIC EII COMPONENT"/>
    <property type="match status" value="1"/>
</dbReference>
<protein>
    <recommendedName>
        <fullName evidence="3">PTS system lactose-specific EIIA component</fullName>
    </recommendedName>
    <alternativeName>
        <fullName evidence="12">EIIA-Lac</fullName>
    </alternativeName>
    <alternativeName>
        <fullName evidence="14">EIII-Lac</fullName>
    </alternativeName>
    <alternativeName>
        <fullName evidence="13">Lactose-specific phosphotransferase enzyme IIA component</fullName>
    </alternativeName>
</protein>
<dbReference type="InterPro" id="IPR003188">
    <property type="entry name" value="PTS_IIA_lac/cel"/>
</dbReference>
<gene>
    <name evidence="17" type="ORF">B1P95_07445</name>
</gene>
<dbReference type="PANTHER" id="PTHR34382">
    <property type="entry name" value="PTS SYSTEM N,N'-DIACETYLCHITOBIOSE-SPECIFIC EIIA COMPONENT"/>
    <property type="match status" value="1"/>
</dbReference>
<keyword evidence="10 16" id="KW-0479">Metal-binding</keyword>
<comment type="subcellular location">
    <subcellularLocation>
        <location evidence="1">Cytoplasm</location>
    </subcellularLocation>
</comment>
<dbReference type="GO" id="GO:0016740">
    <property type="term" value="F:transferase activity"/>
    <property type="evidence" value="ECO:0007669"/>
    <property type="project" value="UniProtKB-KW"/>
</dbReference>
<evidence type="ECO:0000256" key="4">
    <source>
        <dbReference type="ARBA" id="ARBA00022448"/>
    </source>
</evidence>
<keyword evidence="7" id="KW-0762">Sugar transport</keyword>
<reference evidence="17 18" key="1">
    <citation type="submission" date="2017-02" db="EMBL/GenBank/DDBJ databases">
        <title>Clonality and virulence of isolates of VRE in Hematopoietic Stem Cell Transplanted (HSCT) patients.</title>
        <authorList>
            <person name="Marchi A.P."/>
            <person name="Martins R.C."/>
            <person name="Marie S.K."/>
            <person name="Levin A.S."/>
            <person name="Costa S.F."/>
        </authorList>
    </citation>
    <scope>NUCLEOTIDE SEQUENCE [LARGE SCALE GENOMIC DNA]</scope>
    <source>
        <strain evidence="17 18">LIM1759</strain>
    </source>
</reference>
<evidence type="ECO:0000256" key="3">
    <source>
        <dbReference type="ARBA" id="ARBA00014322"/>
    </source>
</evidence>
<accession>A0A1S8IRW9</accession>
<evidence type="ECO:0000256" key="16">
    <source>
        <dbReference type="PIRSR" id="PIRSR000699-2"/>
    </source>
</evidence>
<keyword evidence="4" id="KW-0813">Transport</keyword>
<dbReference type="GO" id="GO:0005737">
    <property type="term" value="C:cytoplasm"/>
    <property type="evidence" value="ECO:0007669"/>
    <property type="project" value="UniProtKB-SubCell"/>
</dbReference>
<evidence type="ECO:0000256" key="5">
    <source>
        <dbReference type="ARBA" id="ARBA00022490"/>
    </source>
</evidence>
<dbReference type="PROSITE" id="PS51095">
    <property type="entry name" value="PTS_EIIA_TYPE_3"/>
    <property type="match status" value="1"/>
</dbReference>
<feature type="binding site" evidence="16">
    <location>
        <position position="86"/>
    </location>
    <ligand>
        <name>Mg(2+)</name>
        <dbReference type="ChEBI" id="CHEBI:18420"/>
        <note>ligand shared between all trimeric partners</note>
    </ligand>
</feature>
<evidence type="ECO:0000256" key="12">
    <source>
        <dbReference type="ARBA" id="ARBA00030293"/>
    </source>
</evidence>
<evidence type="ECO:0000256" key="14">
    <source>
        <dbReference type="ARBA" id="ARBA00032708"/>
    </source>
</evidence>
<evidence type="ECO:0000256" key="9">
    <source>
        <dbReference type="ARBA" id="ARBA00022683"/>
    </source>
</evidence>
<evidence type="ECO:0000256" key="10">
    <source>
        <dbReference type="ARBA" id="ARBA00022723"/>
    </source>
</evidence>
<evidence type="ECO:0000256" key="7">
    <source>
        <dbReference type="ARBA" id="ARBA00022597"/>
    </source>
</evidence>
<feature type="active site" description="Tele-phosphohistidine intermediate" evidence="15">
    <location>
        <position position="83"/>
    </location>
</feature>
<keyword evidence="11 16" id="KW-0460">Magnesium</keyword>
<keyword evidence="5" id="KW-0963">Cytoplasm</keyword>
<evidence type="ECO:0000256" key="8">
    <source>
        <dbReference type="ARBA" id="ARBA00022679"/>
    </source>
</evidence>
<dbReference type="Gene3D" id="1.20.58.80">
    <property type="entry name" value="Phosphotransferase system, lactose/cellobiose-type IIA subunit"/>
    <property type="match status" value="1"/>
</dbReference>
<keyword evidence="6" id="KW-0597">Phosphoprotein</keyword>
<dbReference type="EMBL" id="MVGJ01000034">
    <property type="protein sequence ID" value="OOL82735.1"/>
    <property type="molecule type" value="Genomic_DNA"/>
</dbReference>
<dbReference type="PIRSF" id="PIRSF000699">
    <property type="entry name" value="PTS_IILac_III"/>
    <property type="match status" value="1"/>
</dbReference>
<dbReference type="CDD" id="cd00215">
    <property type="entry name" value="PTS_IIA_lac"/>
    <property type="match status" value="1"/>
</dbReference>
<evidence type="ECO:0000256" key="13">
    <source>
        <dbReference type="ARBA" id="ARBA00031467"/>
    </source>
</evidence>
<dbReference type="Proteomes" id="UP000191171">
    <property type="component" value="Unassembled WGS sequence"/>
</dbReference>